<evidence type="ECO:0000313" key="1">
    <source>
        <dbReference type="Proteomes" id="UP000095286"/>
    </source>
</evidence>
<reference evidence="2" key="1">
    <citation type="submission" date="2016-11" db="UniProtKB">
        <authorList>
            <consortium name="WormBaseParasite"/>
        </authorList>
    </citation>
    <scope>IDENTIFICATION</scope>
    <source>
        <strain evidence="2">KR3021</strain>
    </source>
</reference>
<proteinExistence type="predicted"/>
<organism evidence="1 2">
    <name type="scientific">Rhabditophanes sp. KR3021</name>
    <dbReference type="NCBI Taxonomy" id="114890"/>
    <lineage>
        <taxon>Eukaryota</taxon>
        <taxon>Metazoa</taxon>
        <taxon>Ecdysozoa</taxon>
        <taxon>Nematoda</taxon>
        <taxon>Chromadorea</taxon>
        <taxon>Rhabditida</taxon>
        <taxon>Tylenchina</taxon>
        <taxon>Panagrolaimomorpha</taxon>
        <taxon>Strongyloidoidea</taxon>
        <taxon>Alloionematidae</taxon>
        <taxon>Rhabditophanes</taxon>
    </lineage>
</organism>
<sequence length="246" mass="28259">MDMDKILALPEKIVSPIRTINGVTTLITNSPPSSLDTTPVSSATNSSPEQTTSSSTSENLSETETPKKKKQPTIHLHKFIRELLNSGQHTDAVEWSDKSNGEFRFLDEKKIAQAWGERKGNPNMNYEKLTRGIRYYYNRKLVIKVSGVKHTYRFLDNKNKNLIKGCYNQSTSNESALQVVSSPPTFQNISPQSAFTHIQQPLFSHFSQQMPFYPQFPMAHQINPRLFEQQMMIYRQMQMNMNPNIR</sequence>
<name>A0AC35UEC0_9BILA</name>
<dbReference type="WBParaSite" id="RSKR_0001039000.1">
    <property type="protein sequence ID" value="RSKR_0001039000.1"/>
    <property type="gene ID" value="RSKR_0001039000"/>
</dbReference>
<accession>A0AC35UEC0</accession>
<evidence type="ECO:0000313" key="2">
    <source>
        <dbReference type="WBParaSite" id="RSKR_0001039000.1"/>
    </source>
</evidence>
<dbReference type="Proteomes" id="UP000095286">
    <property type="component" value="Unplaced"/>
</dbReference>
<protein>
    <submittedName>
        <fullName evidence="2">ETS domain-containing protein</fullName>
    </submittedName>
</protein>